<keyword evidence="4" id="KW-1185">Reference proteome</keyword>
<evidence type="ECO:0000256" key="1">
    <source>
        <dbReference type="SAM" id="Phobius"/>
    </source>
</evidence>
<evidence type="ECO:0000313" key="3">
    <source>
        <dbReference type="EMBL" id="KAI8045026.1"/>
    </source>
</evidence>
<feature type="signal peptide" evidence="2">
    <location>
        <begin position="1"/>
        <end position="23"/>
    </location>
</feature>
<organism evidence="3 4">
    <name type="scientific">Drosophila gunungcola</name>
    <name type="common">fruit fly</name>
    <dbReference type="NCBI Taxonomy" id="103775"/>
    <lineage>
        <taxon>Eukaryota</taxon>
        <taxon>Metazoa</taxon>
        <taxon>Ecdysozoa</taxon>
        <taxon>Arthropoda</taxon>
        <taxon>Hexapoda</taxon>
        <taxon>Insecta</taxon>
        <taxon>Pterygota</taxon>
        <taxon>Neoptera</taxon>
        <taxon>Endopterygota</taxon>
        <taxon>Diptera</taxon>
        <taxon>Brachycera</taxon>
        <taxon>Muscomorpha</taxon>
        <taxon>Ephydroidea</taxon>
        <taxon>Drosophilidae</taxon>
        <taxon>Drosophila</taxon>
        <taxon>Sophophora</taxon>
    </lineage>
</organism>
<keyword evidence="2" id="KW-0732">Signal</keyword>
<keyword evidence="1" id="KW-1133">Transmembrane helix</keyword>
<comment type="caution">
    <text evidence="3">The sequence shown here is derived from an EMBL/GenBank/DDBJ whole genome shotgun (WGS) entry which is preliminary data.</text>
</comment>
<dbReference type="AlphaFoldDB" id="A0A9P9YXQ9"/>
<evidence type="ECO:0000313" key="4">
    <source>
        <dbReference type="Proteomes" id="UP001059596"/>
    </source>
</evidence>
<name>A0A9P9YXQ9_9MUSC</name>
<dbReference type="Proteomes" id="UP001059596">
    <property type="component" value="Chromosome 3R"/>
</dbReference>
<feature type="transmembrane region" description="Helical" evidence="1">
    <location>
        <begin position="79"/>
        <end position="96"/>
    </location>
</feature>
<protein>
    <recommendedName>
        <fullName evidence="5">Protein apnoia</fullName>
    </recommendedName>
</protein>
<gene>
    <name evidence="3" type="ORF">M5D96_001203</name>
</gene>
<keyword evidence="1" id="KW-0472">Membrane</keyword>
<evidence type="ECO:0008006" key="5">
    <source>
        <dbReference type="Google" id="ProtNLM"/>
    </source>
</evidence>
<dbReference type="PROSITE" id="PS51257">
    <property type="entry name" value="PROKAR_LIPOPROTEIN"/>
    <property type="match status" value="1"/>
</dbReference>
<sequence>MAANQKIVFALLCLFLACDLVLGQQPAANSSDADSDVAESRTFGHHFLRRISFALVPGAFVVGVITTLLAALTVVSIKGLGVGVILLVLAIGQMLSRALPVQAAAAYAAAPVPVQAPVPVVYSHSHTQQPVWLEKEW</sequence>
<reference evidence="3" key="1">
    <citation type="journal article" date="2023" name="Genome Biol. Evol.">
        <title>Long-read-based Genome Assembly of Drosophila gunungcola Reveals Fewer Chemosensory Genes in Flower-breeding Species.</title>
        <authorList>
            <person name="Negi A."/>
            <person name="Liao B.Y."/>
            <person name="Yeh S.D."/>
        </authorList>
    </citation>
    <scope>NUCLEOTIDE SEQUENCE</scope>
    <source>
        <strain evidence="3">Sukarami</strain>
    </source>
</reference>
<keyword evidence="1" id="KW-0812">Transmembrane</keyword>
<dbReference type="OrthoDB" id="6611212at2759"/>
<evidence type="ECO:0000256" key="2">
    <source>
        <dbReference type="SAM" id="SignalP"/>
    </source>
</evidence>
<feature type="chain" id="PRO_5040325865" description="Protein apnoia" evidence="2">
    <location>
        <begin position="24"/>
        <end position="137"/>
    </location>
</feature>
<dbReference type="EMBL" id="JAMKOV010000001">
    <property type="protein sequence ID" value="KAI8045026.1"/>
    <property type="molecule type" value="Genomic_DNA"/>
</dbReference>
<accession>A0A9P9YXQ9</accession>
<feature type="transmembrane region" description="Helical" evidence="1">
    <location>
        <begin position="47"/>
        <end position="72"/>
    </location>
</feature>
<proteinExistence type="predicted"/>